<evidence type="ECO:0000313" key="5">
    <source>
        <dbReference type="Proteomes" id="UP000559027"/>
    </source>
</evidence>
<dbReference type="PANTHER" id="PTHR45691">
    <property type="entry name" value="PROTEIN DIAPHANOUS"/>
    <property type="match status" value="1"/>
</dbReference>
<feature type="compositionally biased region" description="Low complexity" evidence="2">
    <location>
        <begin position="1621"/>
        <end position="1634"/>
    </location>
</feature>
<evidence type="ECO:0000259" key="3">
    <source>
        <dbReference type="Pfam" id="PF20415"/>
    </source>
</evidence>
<sequence length="1864" mass="211599">MPIRTENAPGFNHESVLQRLSMMVEHDDHLLHSAFQTAYSHEGLPQAGPKDPGPIARSLTSDQHNPLKIVNDFVSQNSNLFHSKPSDSNGPDPSIEDAVNGFSDTAKALIKGLHALGSIHPFIGVAVGAFALVVSMDFSRRDNDRKVLAVKVQMQELMVIFFELRHIRNSQEKGHDGTSIAERLKGFMLDVAADIKRCGSACDAYTKKGFLARTVKANIYEARLAEFAQKFGDHRSTLELALSVHTTIGVDVANGKLDSQEQMLKRMDKKLDMIMLFRKLDTPREKEIMKFIEQHGGVKSCIGNDEYLEELVAKSGDSLSRISGRSGGSGRRSNDLPEIRKRLMKEIQEDIDEAFNRNMVLFERKLDMQNKQLNETLRQESDHVISALLAGAHDRINDSDLRKLWKDMGWKGSVKARTFVLNLHDYYAEQRNRIDAHASLGGSLPTPPPASARMSPLLSPPQKKLDDRWALAYINAAYVQPILEAVDDDGTGYISIKEVNTFVEERPTGWSLPEWFAYWAVGWQISITQYKSKIYGLVQSMFEMLEHILPSNRRGVDEYLFHPSFWRIELILRSTRSVNPKMLSDSDLVRYTDMYTAEEEKRIETNLEDVGYELDTTATVALVTGEGRIERFLYPLIYLLLKRHLRVLSLACKHVLDAEEFISLNESLVSILLAVDTRIQNLEAVFKQTHFDIQGRLGNFAFGLLQLSYGDIRRVPAQITFGTWSSDEDVTPFPREPVTKEYIEKTLGYTTYEILKYGHRDGYQSTDYFEFEPHHRRHLGPPHPLEGTWTGHNFVVEGDDTITYILRLSILVQDGREITGKGEHFTSAFEFSGSVKPTHPGRRSKYDFSFAIMDDADGLQKECHGQLDAVSGVIYAQWTDRRTKDDPQNIAYQPFQLTKTPPSLTRYRYTPDAFAEDPVRARWSFACAAARHMAQEKMWSRRFLEERAHERKRYVELSTRSLIVTMGLTPQKPLSALEKGELDQLRRNLNPGEGRFYQALADFDIQKLPWHPAWGCDWCERRITKARNLCITCMSEDLSDNIDLCSACVDRAPSKRGFVHDPSHITVKVEQTLHDFYFLRVVENAKATIEKMKNLFRMLEANAAQPDENTDTEEEAGHKVICACCAKKVMPPCWACVMCSRDTFICNECDTNKVLPLQDGPSPSHKLSHPLVRIRDTSLSGQAATTEDRLNALEQRLIVLEHKVADGFASVDSKFEDRIAKLERRVEERLNKLETYNEERFDTIEAVLRQIMAQTMALPAIYGQVSIEMLITQFHHQRLRRNAASLNYILCASVLDDQHESDSENVKFWIPSPSPSSPGLLPSSIKLGLNWRSAPFSAHLLILIVELPVFGFHPTIMPPQYQHGPPPGWVAQASSHAPHWVQPNKQYNPYHQTQPFIPPRPQNLPPPPQGPPAWYPGAQPQPYPTWGPDHYARPPPPGNRRKILWPKLSGILASDTSLVRFKVSGNKPSQEIFASTFYMYRNVPANAVPTTYMRIFSKFFPWSIEISSGSDITCSDVWNAIWASLQQPMLDSEWGLLCGSGGDGKKRVQEILKANKKRLDLNSYADKRILRCDYLGENAWFLGLEKDEEFQTMRLLPGSDLAKKPIQEDTGYQNGRGGYAPRGRGGRPQWGPPRSRATGANDTPLGTPPRMSPVLKPVEDEEEKVKKVEPVSAPSTEQSVKEEKEKKDKVKKNKKRKAEDEDTREDSGSSAKKAKVEEKGTEQPSSISAAASPIRDTTDKERKKREKKVKKSKEKDGKTKETIHVEENVDVEMASAETTTKTDEKTEESTKKDKKKKKDKRKESADQDMTDAMEVEEKTKKKSGKKDKGEKKEKGDDEEEKRRKKEKKEKKEKRTRVAEGEKVT</sequence>
<dbReference type="GO" id="GO:0005884">
    <property type="term" value="C:actin filament"/>
    <property type="evidence" value="ECO:0007669"/>
    <property type="project" value="TreeGrafter"/>
</dbReference>
<gene>
    <name evidence="4" type="ORF">D9756_010389</name>
</gene>
<dbReference type="PROSITE" id="PS00018">
    <property type="entry name" value="EF_HAND_1"/>
    <property type="match status" value="1"/>
</dbReference>
<evidence type="ECO:0000313" key="4">
    <source>
        <dbReference type="EMBL" id="KAF5346728.1"/>
    </source>
</evidence>
<feature type="domain" description="DUF6699" evidence="3">
    <location>
        <begin position="1475"/>
        <end position="1587"/>
    </location>
</feature>
<feature type="compositionally biased region" description="Basic and acidic residues" evidence="2">
    <location>
        <begin position="1855"/>
        <end position="1864"/>
    </location>
</feature>
<dbReference type="InterPro" id="IPR046522">
    <property type="entry name" value="DUF6699"/>
</dbReference>
<dbReference type="InterPro" id="IPR051412">
    <property type="entry name" value="Formin_Homology_Diaphanous_sf"/>
</dbReference>
<dbReference type="Pfam" id="PF20415">
    <property type="entry name" value="DUF6699"/>
    <property type="match status" value="1"/>
</dbReference>
<evidence type="ECO:0000256" key="1">
    <source>
        <dbReference type="SAM" id="Coils"/>
    </source>
</evidence>
<comment type="caution">
    <text evidence="4">The sequence shown here is derived from an EMBL/GenBank/DDBJ whole genome shotgun (WGS) entry which is preliminary data.</text>
</comment>
<proteinExistence type="predicted"/>
<protein>
    <recommendedName>
        <fullName evidence="3">DUF6699 domain-containing protein</fullName>
    </recommendedName>
</protein>
<dbReference type="GO" id="GO:0030041">
    <property type="term" value="P:actin filament polymerization"/>
    <property type="evidence" value="ECO:0007669"/>
    <property type="project" value="TreeGrafter"/>
</dbReference>
<feature type="compositionally biased region" description="Low complexity" evidence="2">
    <location>
        <begin position="1724"/>
        <end position="1735"/>
    </location>
</feature>
<evidence type="ECO:0000256" key="2">
    <source>
        <dbReference type="SAM" id="MobiDB-lite"/>
    </source>
</evidence>
<feature type="compositionally biased region" description="Basic and acidic residues" evidence="2">
    <location>
        <begin position="1826"/>
        <end position="1835"/>
    </location>
</feature>
<feature type="compositionally biased region" description="Basic and acidic residues" evidence="2">
    <location>
        <begin position="1780"/>
        <end position="1791"/>
    </location>
</feature>
<keyword evidence="1" id="KW-0175">Coiled coil</keyword>
<name>A0A8H5CSC7_9AGAR</name>
<dbReference type="SUPFAM" id="SSF57850">
    <property type="entry name" value="RING/U-box"/>
    <property type="match status" value="1"/>
</dbReference>
<dbReference type="Proteomes" id="UP000559027">
    <property type="component" value="Unassembled WGS sequence"/>
</dbReference>
<dbReference type="InterPro" id="IPR018247">
    <property type="entry name" value="EF_Hand_1_Ca_BS"/>
</dbReference>
<feature type="coiled-coil region" evidence="1">
    <location>
        <begin position="1183"/>
        <end position="1239"/>
    </location>
</feature>
<dbReference type="PANTHER" id="PTHR45691:SF6">
    <property type="entry name" value="PROTEIN DIAPHANOUS"/>
    <property type="match status" value="1"/>
</dbReference>
<accession>A0A8H5CSC7</accession>
<feature type="compositionally biased region" description="Basic and acidic residues" evidence="2">
    <location>
        <begin position="1753"/>
        <end position="1767"/>
    </location>
</feature>
<feature type="region of interest" description="Disordered" evidence="2">
    <location>
        <begin position="1601"/>
        <end position="1864"/>
    </location>
</feature>
<reference evidence="4 5" key="1">
    <citation type="journal article" date="2020" name="ISME J.">
        <title>Uncovering the hidden diversity of litter-decomposition mechanisms in mushroom-forming fungi.</title>
        <authorList>
            <person name="Floudas D."/>
            <person name="Bentzer J."/>
            <person name="Ahren D."/>
            <person name="Johansson T."/>
            <person name="Persson P."/>
            <person name="Tunlid A."/>
        </authorList>
    </citation>
    <scope>NUCLEOTIDE SEQUENCE [LARGE SCALE GENOMIC DNA]</scope>
    <source>
        <strain evidence="4 5">CBS 146.42</strain>
    </source>
</reference>
<feature type="compositionally biased region" description="Basic residues" evidence="2">
    <location>
        <begin position="1842"/>
        <end position="1854"/>
    </location>
</feature>
<keyword evidence="5" id="KW-1185">Reference proteome</keyword>
<dbReference type="OrthoDB" id="2122982at2759"/>
<organism evidence="4 5">
    <name type="scientific">Leucocoprinus leucothites</name>
    <dbReference type="NCBI Taxonomy" id="201217"/>
    <lineage>
        <taxon>Eukaryota</taxon>
        <taxon>Fungi</taxon>
        <taxon>Dikarya</taxon>
        <taxon>Basidiomycota</taxon>
        <taxon>Agaricomycotina</taxon>
        <taxon>Agaricomycetes</taxon>
        <taxon>Agaricomycetidae</taxon>
        <taxon>Agaricales</taxon>
        <taxon>Agaricineae</taxon>
        <taxon>Agaricaceae</taxon>
        <taxon>Leucocoprinus</taxon>
    </lineage>
</organism>
<feature type="compositionally biased region" description="Basic and acidic residues" evidence="2">
    <location>
        <begin position="1679"/>
        <end position="1688"/>
    </location>
</feature>
<feature type="compositionally biased region" description="Basic residues" evidence="2">
    <location>
        <begin position="1742"/>
        <end position="1752"/>
    </location>
</feature>
<dbReference type="EMBL" id="JAACJO010000030">
    <property type="protein sequence ID" value="KAF5346728.1"/>
    <property type="molecule type" value="Genomic_DNA"/>
</dbReference>